<evidence type="ECO:0000256" key="1">
    <source>
        <dbReference type="SAM" id="Phobius"/>
    </source>
</evidence>
<comment type="caution">
    <text evidence="2">The sequence shown here is derived from an EMBL/GenBank/DDBJ whole genome shotgun (WGS) entry which is preliminary data.</text>
</comment>
<dbReference type="Proteomes" id="UP000004959">
    <property type="component" value="Chromosome"/>
</dbReference>
<protein>
    <submittedName>
        <fullName evidence="2">Uncharacterized protein</fullName>
    </submittedName>
</protein>
<reference evidence="2 3" key="1">
    <citation type="journal article" date="2012" name="PLoS ONE">
        <title>Functional divergence in the genus oenococcus as predicted by genome sequencing of the newly-described species, Oenococcus kitaharae.</title>
        <authorList>
            <person name="Borneman A.R."/>
            <person name="McCarthy J.M."/>
            <person name="Chambers P.J."/>
            <person name="Bartowsky E.J."/>
        </authorList>
    </citation>
    <scope>NUCLEOTIDE SEQUENCE [LARGE SCALE GENOMIC DNA]</scope>
    <source>
        <strain evidence="3">DSM17330</strain>
    </source>
</reference>
<accession>G9WIH5</accession>
<dbReference type="AlphaFoldDB" id="G9WIH5"/>
<evidence type="ECO:0000313" key="3">
    <source>
        <dbReference type="Proteomes" id="UP000004959"/>
    </source>
</evidence>
<dbReference type="EMBL" id="AFVZ01000001">
    <property type="protein sequence ID" value="EHN58987.1"/>
    <property type="molecule type" value="Genomic_DNA"/>
</dbReference>
<evidence type="ECO:0000313" key="2">
    <source>
        <dbReference type="EMBL" id="EHN58987.1"/>
    </source>
</evidence>
<proteinExistence type="predicted"/>
<dbReference type="STRING" id="336988.NT96_07945"/>
<name>G9WIH5_9LACO</name>
<sequence>MNFIRDHTMYAAIFGFFAFVWFGWAQENPRPEWRWWLAILSVVALGIAIWGGILSVYHWHDASALSEGKNFVWYLIFFYAELLFAVVGVILLVYLKQMSWTVVWVSAVVAIHFIALAFVFQDSGLFILTAAMLLVTLLAHPIATYFQVANSAITGIGNGILLVIFAVRGLILFFRAG</sequence>
<dbReference type="eggNOG" id="ENOG5032205">
    <property type="taxonomic scope" value="Bacteria"/>
</dbReference>
<keyword evidence="3" id="KW-1185">Reference proteome</keyword>
<feature type="transmembrane region" description="Helical" evidence="1">
    <location>
        <begin position="125"/>
        <end position="146"/>
    </location>
</feature>
<dbReference type="RefSeq" id="WP_007745648.1">
    <property type="nucleotide sequence ID" value="NZ_CM001398.1"/>
</dbReference>
<keyword evidence="1" id="KW-0812">Transmembrane</keyword>
<keyword evidence="1" id="KW-1133">Transmembrane helix</keyword>
<feature type="transmembrane region" description="Helical" evidence="1">
    <location>
        <begin position="101"/>
        <end position="120"/>
    </location>
</feature>
<keyword evidence="1" id="KW-0472">Membrane</keyword>
<feature type="transmembrane region" description="Helical" evidence="1">
    <location>
        <begin position="152"/>
        <end position="174"/>
    </location>
</feature>
<feature type="transmembrane region" description="Helical" evidence="1">
    <location>
        <begin position="35"/>
        <end position="59"/>
    </location>
</feature>
<dbReference type="OrthoDB" id="3697173at2"/>
<gene>
    <name evidence="2" type="ORF">OKIT_0882</name>
</gene>
<feature type="transmembrane region" description="Helical" evidence="1">
    <location>
        <begin position="71"/>
        <end position="95"/>
    </location>
</feature>
<organism evidence="2 3">
    <name type="scientific">Oenococcus kitaharae DSM 17330</name>
    <dbReference type="NCBI Taxonomy" id="1045004"/>
    <lineage>
        <taxon>Bacteria</taxon>
        <taxon>Bacillati</taxon>
        <taxon>Bacillota</taxon>
        <taxon>Bacilli</taxon>
        <taxon>Lactobacillales</taxon>
        <taxon>Lactobacillaceae</taxon>
        <taxon>Oenococcus</taxon>
    </lineage>
</organism>
<dbReference type="HOGENOM" id="CLU_097550_0_0_9"/>
<dbReference type="PATRIC" id="fig|1045004.4.peg.884"/>